<proteinExistence type="predicted"/>
<name>A0A1J5PU44_9ZZZZ</name>
<protein>
    <submittedName>
        <fullName evidence="1">Uncharacterized protein</fullName>
    </submittedName>
</protein>
<sequence>MLDVEHAHVAFLPHSLALAAGDDLDVVLGQGGVQQVGHRSNLVLGVHKNGRGWQLTDKALNLANAIRQPADNGFCVGSVLQQGWRNANTVHMRWQAGVLLGTTDGADHGASKIVQLLALPVGDGDLLDIEIGEDPLQVVGRACAPSSQALIEVATGEE</sequence>
<organism evidence="1">
    <name type="scientific">mine drainage metagenome</name>
    <dbReference type="NCBI Taxonomy" id="410659"/>
    <lineage>
        <taxon>unclassified sequences</taxon>
        <taxon>metagenomes</taxon>
        <taxon>ecological metagenomes</taxon>
    </lineage>
</organism>
<evidence type="ECO:0000313" key="1">
    <source>
        <dbReference type="EMBL" id="OIQ74360.1"/>
    </source>
</evidence>
<gene>
    <name evidence="1" type="ORF">GALL_439910</name>
</gene>
<reference evidence="1" key="1">
    <citation type="submission" date="2016-10" db="EMBL/GenBank/DDBJ databases">
        <title>Sequence of Gallionella enrichment culture.</title>
        <authorList>
            <person name="Poehlein A."/>
            <person name="Muehling M."/>
            <person name="Daniel R."/>
        </authorList>
    </citation>
    <scope>NUCLEOTIDE SEQUENCE</scope>
</reference>
<dbReference type="AlphaFoldDB" id="A0A1J5PU44"/>
<comment type="caution">
    <text evidence="1">The sequence shown here is derived from an EMBL/GenBank/DDBJ whole genome shotgun (WGS) entry which is preliminary data.</text>
</comment>
<dbReference type="EMBL" id="MLJW01002535">
    <property type="protein sequence ID" value="OIQ74360.1"/>
    <property type="molecule type" value="Genomic_DNA"/>
</dbReference>
<accession>A0A1J5PU44</accession>